<keyword evidence="3" id="KW-1185">Reference proteome</keyword>
<dbReference type="Proteomes" id="UP001164459">
    <property type="component" value="Chromosome"/>
</dbReference>
<feature type="region of interest" description="Disordered" evidence="1">
    <location>
        <begin position="405"/>
        <end position="473"/>
    </location>
</feature>
<dbReference type="EMBL" id="CP114040">
    <property type="protein sequence ID" value="WAS91380.1"/>
    <property type="molecule type" value="Genomic_DNA"/>
</dbReference>
<evidence type="ECO:0000313" key="3">
    <source>
        <dbReference type="Proteomes" id="UP001164459"/>
    </source>
</evidence>
<reference evidence="2" key="1">
    <citation type="submission" date="2022-11" db="EMBL/GenBank/DDBJ databases">
        <title>Minimal conservation of predation-associated metabolite biosynthetic gene clusters underscores biosynthetic potential of Myxococcota including descriptions for ten novel species: Archangium lansinium sp. nov., Myxococcus landrumus sp. nov., Nannocystis bai.</title>
        <authorList>
            <person name="Ahearne A."/>
            <person name="Stevens C."/>
            <person name="Dowd S."/>
        </authorList>
    </citation>
    <scope>NUCLEOTIDE SEQUENCE</scope>
    <source>
        <strain evidence="2">Fl3</strain>
    </source>
</reference>
<evidence type="ECO:0000313" key="2">
    <source>
        <dbReference type="EMBL" id="WAS91380.1"/>
    </source>
</evidence>
<name>A0ABY7GWM2_9BACT</name>
<organism evidence="2 3">
    <name type="scientific">Nannocystis punicea</name>
    <dbReference type="NCBI Taxonomy" id="2995304"/>
    <lineage>
        <taxon>Bacteria</taxon>
        <taxon>Pseudomonadati</taxon>
        <taxon>Myxococcota</taxon>
        <taxon>Polyangia</taxon>
        <taxon>Nannocystales</taxon>
        <taxon>Nannocystaceae</taxon>
        <taxon>Nannocystis</taxon>
    </lineage>
</organism>
<proteinExistence type="predicted"/>
<evidence type="ECO:0000256" key="1">
    <source>
        <dbReference type="SAM" id="MobiDB-lite"/>
    </source>
</evidence>
<dbReference type="RefSeq" id="WP_269033744.1">
    <property type="nucleotide sequence ID" value="NZ_CP114040.1"/>
</dbReference>
<sequence>MGPLRIGMRDQELAALGLHGNHPQGSASFVQDGEPSPITVRFGEAWTLEQDGQPQVVADVDPVEMRVTSLRIVGSVPTTAEGVGVGTALQRVRALYGEPEHTWRPIGFLMCAQFAARPGVDFCFRAQTMTPTWADVAAEAPVAELRAPATRPSPLALGEDLAQIAATLAGHLIDGGLVDGDERVHLDGQRQPFELLAPCVLLLRSKRGEPSSWSYMSAVTRGGEVYQIDGGWRRSDGTMLLCDGSSVFVRDGDGATVRWKSNSDHRWRPEPATCDERRDFVPPRVVCKGISDRFAFKGVIMGELVVAEQQADDFALRKAVHRDRRSDPFTAEGQCQRVADRAWEETVPALAFAGAPTDLVARLHYLSASLDMISSCSAEPLRQRLCMATTPAVLDAARACPSGPGLSPSWSDVVREPAPEPAPLSPAEMQRRAAALTGKWSMRDSGDRQPPEDWTISSGGRRLQIDGGSREGSYELSLTPEGSLIARRPLRELWLDVAFLDADRFYLVDSRMTRLVDRRRFDVRLSPGRDALLMRGEVCKTVTAAGQLREARCRFVADDAGERLEVEHTDDQGKAATMTFAVVDGYLAPQAIEPPTTMFERRR</sequence>
<protein>
    <submittedName>
        <fullName evidence="2">Uncharacterized protein</fullName>
    </submittedName>
</protein>
<accession>A0ABY7GWM2</accession>
<gene>
    <name evidence="2" type="ORF">O0S08_34770</name>
</gene>
<feature type="compositionally biased region" description="Basic and acidic residues" evidence="1">
    <location>
        <begin position="441"/>
        <end position="451"/>
    </location>
</feature>